<dbReference type="InterPro" id="IPR039928">
    <property type="entry name" value="LNK"/>
</dbReference>
<evidence type="ECO:0008006" key="4">
    <source>
        <dbReference type="Google" id="ProtNLM"/>
    </source>
</evidence>
<feature type="region of interest" description="Disordered" evidence="1">
    <location>
        <begin position="326"/>
        <end position="357"/>
    </location>
</feature>
<accession>A0A9Q0K7I2</accession>
<evidence type="ECO:0000313" key="3">
    <source>
        <dbReference type="Proteomes" id="UP001141806"/>
    </source>
</evidence>
<name>A0A9Q0K7I2_9MAGN</name>
<reference evidence="2" key="1">
    <citation type="journal article" date="2023" name="Plant J.">
        <title>The genome of the king protea, Protea cynaroides.</title>
        <authorList>
            <person name="Chang J."/>
            <person name="Duong T.A."/>
            <person name="Schoeman C."/>
            <person name="Ma X."/>
            <person name="Roodt D."/>
            <person name="Barker N."/>
            <person name="Li Z."/>
            <person name="Van de Peer Y."/>
            <person name="Mizrachi E."/>
        </authorList>
    </citation>
    <scope>NUCLEOTIDE SEQUENCE</scope>
    <source>
        <tissue evidence="2">Young leaves</tissue>
    </source>
</reference>
<gene>
    <name evidence="2" type="ORF">NE237_017163</name>
</gene>
<evidence type="ECO:0000256" key="1">
    <source>
        <dbReference type="SAM" id="MobiDB-lite"/>
    </source>
</evidence>
<dbReference type="AlphaFoldDB" id="A0A9Q0K7I2"/>
<feature type="region of interest" description="Disordered" evidence="1">
    <location>
        <begin position="426"/>
        <end position="476"/>
    </location>
</feature>
<dbReference type="GO" id="GO:0007623">
    <property type="term" value="P:circadian rhythm"/>
    <property type="evidence" value="ECO:0007669"/>
    <property type="project" value="InterPro"/>
</dbReference>
<proteinExistence type="predicted"/>
<dbReference type="GO" id="GO:0006355">
    <property type="term" value="P:regulation of DNA-templated transcription"/>
    <property type="evidence" value="ECO:0007669"/>
    <property type="project" value="InterPro"/>
</dbReference>
<comment type="caution">
    <text evidence="2">The sequence shown here is derived from an EMBL/GenBank/DDBJ whole genome shotgun (WGS) entry which is preliminary data.</text>
</comment>
<feature type="compositionally biased region" description="Polar residues" evidence="1">
    <location>
        <begin position="326"/>
        <end position="336"/>
    </location>
</feature>
<dbReference type="EMBL" id="JAMYWD010000007">
    <property type="protein sequence ID" value="KAJ4965314.1"/>
    <property type="molecule type" value="Genomic_DNA"/>
</dbReference>
<dbReference type="PANTHER" id="PTHR33334:SF8">
    <property type="entry name" value="PROTEIN LNK1"/>
    <property type="match status" value="1"/>
</dbReference>
<protein>
    <recommendedName>
        <fullName evidence="4">Protein LNK1</fullName>
    </recommendedName>
</protein>
<feature type="compositionally biased region" description="Polar residues" evidence="1">
    <location>
        <begin position="426"/>
        <end position="435"/>
    </location>
</feature>
<keyword evidence="3" id="KW-1185">Reference proteome</keyword>
<dbReference type="PANTHER" id="PTHR33334">
    <property type="entry name" value="PROTEIN LNK1"/>
    <property type="match status" value="1"/>
</dbReference>
<dbReference type="OrthoDB" id="618331at2759"/>
<dbReference type="Proteomes" id="UP001141806">
    <property type="component" value="Unassembled WGS sequence"/>
</dbReference>
<feature type="compositionally biased region" description="Low complexity" evidence="1">
    <location>
        <begin position="436"/>
        <end position="446"/>
    </location>
</feature>
<sequence length="681" mass="75261">MFDWSTYELEGNVWDEFSENDDHLVPHPGGGGVLDSAGPVDCHKKPRYEEARAFTSNTNGQHAAKHTLHRKDDTSFVNVKDQKAPMIRMGSWSYRPDRVFPASSDTDSIKGLSSLTADATKPPGNNFNGSHIDSSNEFYADDPLGNRSAVIGSSLRHFLLGDISSTGSDLEFFANEHEDKENSDLLYYSWPDIGNFEDVDKMFRNCDSTFGHGYTGHDDELSCFSSSSFAIDGSEDAMKSSLKFSSSDSNELKSISKHHEPDLKFVVDTLTPLINDSSENGVPNYYKMDSRMLNAGEPATLGRSSYIAWSDANADNRGQSMSVEQVNLQNQQLKQHSQSEGKTENQSSEFNADGPSEGVGLFQQFANVKVSPSVPSSPHIFPSLDIPQQQQLVRPNFSSYSHRQMPYVQPEYKDPSHQVPVTPTCSIKTENNGHPSVSSKASSYASNHDQPIEINPDPSPKASAMKSGKRVGKPFQQQQLNAKLTGDPQYEDLGMRTAFTSHVSTQKNPAQIEDEVGAHSEIERTNIEFPAEDSSTVQQSSCMSSALSVVASIEETSFQQLQYIMEQLDMKTKLCIRDSLYRLAKSAEQRHNIGNLHGCRRNCSVKTGVLKTEESNKCSGFMDMETDTNPIDRSLAHLLFHTPLDVNTRAITDVLSQESNAMLHGSISSQPAMSEKLVCPE</sequence>
<evidence type="ECO:0000313" key="2">
    <source>
        <dbReference type="EMBL" id="KAJ4965314.1"/>
    </source>
</evidence>
<organism evidence="2 3">
    <name type="scientific">Protea cynaroides</name>
    <dbReference type="NCBI Taxonomy" id="273540"/>
    <lineage>
        <taxon>Eukaryota</taxon>
        <taxon>Viridiplantae</taxon>
        <taxon>Streptophyta</taxon>
        <taxon>Embryophyta</taxon>
        <taxon>Tracheophyta</taxon>
        <taxon>Spermatophyta</taxon>
        <taxon>Magnoliopsida</taxon>
        <taxon>Proteales</taxon>
        <taxon>Proteaceae</taxon>
        <taxon>Protea</taxon>
    </lineage>
</organism>